<evidence type="ECO:0000256" key="1">
    <source>
        <dbReference type="SAM" id="SignalP"/>
    </source>
</evidence>
<evidence type="ECO:0000313" key="4">
    <source>
        <dbReference type="Proteomes" id="UP001155840"/>
    </source>
</evidence>
<dbReference type="SUPFAM" id="SSF56524">
    <property type="entry name" value="Oxidoreductase molybdopterin-binding domain"/>
    <property type="match status" value="1"/>
</dbReference>
<dbReference type="Pfam" id="PF00174">
    <property type="entry name" value="Oxidored_molyb"/>
    <property type="match status" value="1"/>
</dbReference>
<feature type="signal peptide" evidence="1">
    <location>
        <begin position="1"/>
        <end position="25"/>
    </location>
</feature>
<dbReference type="InterPro" id="IPR000572">
    <property type="entry name" value="OxRdtase_Mopterin-bd_dom"/>
</dbReference>
<comment type="caution">
    <text evidence="3">The sequence shown here is derived from an EMBL/GenBank/DDBJ whole genome shotgun (WGS) entry which is preliminary data.</text>
</comment>
<evidence type="ECO:0000313" key="3">
    <source>
        <dbReference type="EMBL" id="NHT76788.1"/>
    </source>
</evidence>
<name>A0AA44CB98_9HYPH</name>
<keyword evidence="1" id="KW-0732">Signal</keyword>
<dbReference type="AlphaFoldDB" id="A0AA44CB98"/>
<sequence>MTTRISLLALLLTAASTLLPVSARALDVPKGDVILTVTGRLDHPNADGKAQFDLPMLEALAGRSGEMETPWTEGRLTFSGPLLRSVLTAAGAHGTKVKLTALNDYSAELPMEDATDLDTMLATRMNGAVMSVRDKGPLFLIYPFDEKPELMNEKYFSRSVWQIRDIEVTE</sequence>
<dbReference type="EMBL" id="JAANCM010000006">
    <property type="protein sequence ID" value="NHT76788.1"/>
    <property type="molecule type" value="Genomic_DNA"/>
</dbReference>
<dbReference type="RefSeq" id="WP_132714418.1">
    <property type="nucleotide sequence ID" value="NZ_JAANCM010000006.1"/>
</dbReference>
<dbReference type="Proteomes" id="UP001155840">
    <property type="component" value="Unassembled WGS sequence"/>
</dbReference>
<organism evidence="3 4">
    <name type="scientific">Ferranicluibacter rubi</name>
    <dbReference type="NCBI Taxonomy" id="2715133"/>
    <lineage>
        <taxon>Bacteria</taxon>
        <taxon>Pseudomonadati</taxon>
        <taxon>Pseudomonadota</taxon>
        <taxon>Alphaproteobacteria</taxon>
        <taxon>Hyphomicrobiales</taxon>
        <taxon>Rhizobiaceae</taxon>
        <taxon>Ferranicluibacter</taxon>
    </lineage>
</organism>
<feature type="domain" description="Oxidoreductase molybdopterin-binding" evidence="2">
    <location>
        <begin position="70"/>
        <end position="143"/>
    </location>
</feature>
<protein>
    <submittedName>
        <fullName evidence="3">Molybdopterin-dependent oxidoreductase</fullName>
    </submittedName>
</protein>
<reference evidence="3" key="1">
    <citation type="submission" date="2020-03" db="EMBL/GenBank/DDBJ databases">
        <title>Ferranicluibacter endophyticum gen. nov., sp. nov., a new genus isolated from Rubus ulmifolius Schott. stem.</title>
        <authorList>
            <person name="Roca-Couso R."/>
            <person name="Flores-Felix J.D."/>
            <person name="Igual J.M."/>
            <person name="Rivas R."/>
        </authorList>
    </citation>
    <scope>NUCLEOTIDE SEQUENCE</scope>
    <source>
        <strain evidence="3">CRRU44</strain>
    </source>
</reference>
<dbReference type="Gene3D" id="3.90.420.10">
    <property type="entry name" value="Oxidoreductase, molybdopterin-binding domain"/>
    <property type="match status" value="1"/>
</dbReference>
<dbReference type="InterPro" id="IPR036374">
    <property type="entry name" value="OxRdtase_Mopterin-bd_sf"/>
</dbReference>
<evidence type="ECO:0000259" key="2">
    <source>
        <dbReference type="Pfam" id="PF00174"/>
    </source>
</evidence>
<keyword evidence="4" id="KW-1185">Reference proteome</keyword>
<feature type="chain" id="PRO_5041324364" evidence="1">
    <location>
        <begin position="26"/>
        <end position="170"/>
    </location>
</feature>
<accession>A0AA44CB98</accession>
<gene>
    <name evidence="3" type="ORF">G8E10_13650</name>
</gene>
<proteinExistence type="predicted"/>